<feature type="domain" description="HTH cro/C1-type" evidence="1">
    <location>
        <begin position="20"/>
        <end position="75"/>
    </location>
</feature>
<sequence>MNVSIADVVPNPSEPLGEYIQRVRDSMRLTQLELSIKAGIHIQTIRKIESGATSRLSQKCRSGLAAALGIPQEYLDAVVKQISLETVTALKYCPQCWIPGTTPDPMWTSLRSKYCFACGTSLRSQCRSCNEPIMSLKFRFCPYCGESYKQT</sequence>
<keyword evidence="3" id="KW-1185">Reference proteome</keyword>
<comment type="caution">
    <text evidence="2">The sequence shown here is derived from an EMBL/GenBank/DDBJ whole genome shotgun (WGS) entry which is preliminary data.</text>
</comment>
<evidence type="ECO:0000259" key="1">
    <source>
        <dbReference type="PROSITE" id="PS50943"/>
    </source>
</evidence>
<accession>A0ABU5UUR0</accession>
<dbReference type="EMBL" id="JAYGHK010000064">
    <property type="protein sequence ID" value="MEA5609862.1"/>
    <property type="molecule type" value="Genomic_DNA"/>
</dbReference>
<proteinExistence type="predicted"/>
<gene>
    <name evidence="2" type="ORF">VB695_17620</name>
</gene>
<dbReference type="InterPro" id="IPR025874">
    <property type="entry name" value="DZR"/>
</dbReference>
<dbReference type="CDD" id="cd00093">
    <property type="entry name" value="HTH_XRE"/>
    <property type="match status" value="1"/>
</dbReference>
<dbReference type="SUPFAM" id="SSF47413">
    <property type="entry name" value="lambda repressor-like DNA-binding domains"/>
    <property type="match status" value="1"/>
</dbReference>
<protein>
    <submittedName>
        <fullName evidence="2">Zinc ribbon domain-containing protein</fullName>
    </submittedName>
</protein>
<dbReference type="InterPro" id="IPR001387">
    <property type="entry name" value="Cro/C1-type_HTH"/>
</dbReference>
<dbReference type="Proteomes" id="UP001303285">
    <property type="component" value="Unassembled WGS sequence"/>
</dbReference>
<reference evidence="2 3" key="1">
    <citation type="submission" date="2023-12" db="EMBL/GenBank/DDBJ databases">
        <title>Baltic Sea Cyanobacteria.</title>
        <authorList>
            <person name="Delbaje E."/>
            <person name="Fewer D.P."/>
            <person name="Shishido T.K."/>
        </authorList>
    </citation>
    <scope>NUCLEOTIDE SEQUENCE [LARGE SCALE GENOMIC DNA]</scope>
    <source>
        <strain evidence="2 3">UHCC 0060</strain>
    </source>
</reference>
<dbReference type="PROSITE" id="PS50943">
    <property type="entry name" value="HTH_CROC1"/>
    <property type="match status" value="1"/>
</dbReference>
<dbReference type="SMART" id="SM00530">
    <property type="entry name" value="HTH_XRE"/>
    <property type="match status" value="1"/>
</dbReference>
<organism evidence="2 3">
    <name type="scientific">Nodularia spumigena UHCC 0060</name>
    <dbReference type="NCBI Taxonomy" id="3110300"/>
    <lineage>
        <taxon>Bacteria</taxon>
        <taxon>Bacillati</taxon>
        <taxon>Cyanobacteriota</taxon>
        <taxon>Cyanophyceae</taxon>
        <taxon>Nostocales</taxon>
        <taxon>Nodulariaceae</taxon>
        <taxon>Nodularia</taxon>
    </lineage>
</organism>
<dbReference type="Gene3D" id="1.10.260.40">
    <property type="entry name" value="lambda repressor-like DNA-binding domains"/>
    <property type="match status" value="1"/>
</dbReference>
<dbReference type="RefSeq" id="WP_323244539.1">
    <property type="nucleotide sequence ID" value="NZ_JAYGHK010000064.1"/>
</dbReference>
<evidence type="ECO:0000313" key="2">
    <source>
        <dbReference type="EMBL" id="MEA5609862.1"/>
    </source>
</evidence>
<dbReference type="Pfam" id="PF12773">
    <property type="entry name" value="DZR"/>
    <property type="match status" value="1"/>
</dbReference>
<dbReference type="InterPro" id="IPR010982">
    <property type="entry name" value="Lambda_DNA-bd_dom_sf"/>
</dbReference>
<name>A0ABU5UUR0_NODSP</name>
<evidence type="ECO:0000313" key="3">
    <source>
        <dbReference type="Proteomes" id="UP001303285"/>
    </source>
</evidence>